<protein>
    <submittedName>
        <fullName evidence="1">Uncharacterized protein</fullName>
    </submittedName>
</protein>
<dbReference type="Proteomes" id="UP000006251">
    <property type="component" value="Unassembled WGS sequence"/>
</dbReference>
<gene>
    <name evidence="1" type="ORF">GPAL_0496</name>
</gene>
<name>K6YTW0_9ALTE</name>
<evidence type="ECO:0000313" key="2">
    <source>
        <dbReference type="Proteomes" id="UP000006251"/>
    </source>
</evidence>
<sequence length="39" mass="4605">MLVEVTIICFSFFIIEYKHNETAKLSLQLTKRINDKTLC</sequence>
<reference evidence="2" key="1">
    <citation type="journal article" date="2014" name="Environ. Microbiol.">
        <title>Comparative genomics of the marine bacterial genus Glaciecola reveals the high degree of genomic diversity and genomic characteristic for cold adaptation.</title>
        <authorList>
            <person name="Qin Q.L."/>
            <person name="Xie B.B."/>
            <person name="Yu Y."/>
            <person name="Shu Y.L."/>
            <person name="Rong J.C."/>
            <person name="Zhang Y.J."/>
            <person name="Zhao D.L."/>
            <person name="Chen X.L."/>
            <person name="Zhang X.Y."/>
            <person name="Chen B."/>
            <person name="Zhou B.C."/>
            <person name="Zhang Y.Z."/>
        </authorList>
    </citation>
    <scope>NUCLEOTIDE SEQUENCE [LARGE SCALE GENOMIC DNA]</scope>
    <source>
        <strain evidence="2">ACAM 615</strain>
    </source>
</reference>
<organism evidence="1 2">
    <name type="scientific">Brumicola pallidula DSM 14239 = ACAM 615</name>
    <dbReference type="NCBI Taxonomy" id="1121922"/>
    <lineage>
        <taxon>Bacteria</taxon>
        <taxon>Pseudomonadati</taxon>
        <taxon>Pseudomonadota</taxon>
        <taxon>Gammaproteobacteria</taxon>
        <taxon>Alteromonadales</taxon>
        <taxon>Alteromonadaceae</taxon>
        <taxon>Brumicola</taxon>
    </lineage>
</organism>
<dbReference type="EMBL" id="BAEQ01000010">
    <property type="protein sequence ID" value="GAC27376.1"/>
    <property type="molecule type" value="Genomic_DNA"/>
</dbReference>
<proteinExistence type="predicted"/>
<evidence type="ECO:0000313" key="1">
    <source>
        <dbReference type="EMBL" id="GAC27376.1"/>
    </source>
</evidence>
<comment type="caution">
    <text evidence="1">The sequence shown here is derived from an EMBL/GenBank/DDBJ whole genome shotgun (WGS) entry which is preliminary data.</text>
</comment>
<dbReference type="AlphaFoldDB" id="K6YTW0"/>
<keyword evidence="2" id="KW-1185">Reference proteome</keyword>
<accession>K6YTW0</accession>